<dbReference type="EMBL" id="CM044701">
    <property type="protein sequence ID" value="KAI5683913.1"/>
    <property type="molecule type" value="Genomic_DNA"/>
</dbReference>
<keyword evidence="2" id="KW-1185">Reference proteome</keyword>
<comment type="caution">
    <text evidence="1">The sequence shown here is derived from an EMBL/GenBank/DDBJ whole genome shotgun (WGS) entry which is preliminary data.</text>
</comment>
<proteinExistence type="predicted"/>
<accession>A0ACC0CGH4</accession>
<protein>
    <submittedName>
        <fullName evidence="1">Uncharacterized protein</fullName>
    </submittedName>
</protein>
<reference evidence="2" key="1">
    <citation type="journal article" date="2023" name="Nat. Plants">
        <title>Single-cell RNA sequencing provides a high-resolution roadmap for understanding the multicellular compartmentation of specialized metabolism.</title>
        <authorList>
            <person name="Sun S."/>
            <person name="Shen X."/>
            <person name="Li Y."/>
            <person name="Li Y."/>
            <person name="Wang S."/>
            <person name="Li R."/>
            <person name="Zhang H."/>
            <person name="Shen G."/>
            <person name="Guo B."/>
            <person name="Wei J."/>
            <person name="Xu J."/>
            <person name="St-Pierre B."/>
            <person name="Chen S."/>
            <person name="Sun C."/>
        </authorList>
    </citation>
    <scope>NUCLEOTIDE SEQUENCE [LARGE SCALE GENOMIC DNA]</scope>
</reference>
<dbReference type="Proteomes" id="UP001060085">
    <property type="component" value="Linkage Group LG01"/>
</dbReference>
<sequence>MDQNQQKLIDRELLEKRPGIIIVGSPNVGKRTLLSRLLSLDFEDASDSSSDVLAYGWTINTKYYTAEVSLWMAHLHDEFSIANLCVYEYPQALVMVFDMSDLSSFVALKDWASRIDFQKFDILLCIGNKVDLLPGHPAHIEYRRRLLKLGESSGDFSSELDYGISETEGSSLLGDEVPLLEIRRSCVEWCIEHNIEFIEACASDADFDKCLSVDGDSQGVERFYGALSAHMWPGMVLKSGDKINEPSLPEPEELSEEESDFELEYEVLSAGSADPWDDTEGGWVSANVPIATSGTSGAAEENPKAKESDAKSQLETVGGELQPSTSTSHLAGEIEKDEVAKSQETLEADRSSEPDNDTTYDFEDLEQLMSEIGNMRDTLRLLPDFQRREMAAKLAMKMAAMFGDCSGDEEDVTDRTNNLEI</sequence>
<gene>
    <name evidence="1" type="ORF">M9H77_05141</name>
</gene>
<evidence type="ECO:0000313" key="1">
    <source>
        <dbReference type="EMBL" id="KAI5683913.1"/>
    </source>
</evidence>
<organism evidence="1 2">
    <name type="scientific">Catharanthus roseus</name>
    <name type="common">Madagascar periwinkle</name>
    <name type="synonym">Vinca rosea</name>
    <dbReference type="NCBI Taxonomy" id="4058"/>
    <lineage>
        <taxon>Eukaryota</taxon>
        <taxon>Viridiplantae</taxon>
        <taxon>Streptophyta</taxon>
        <taxon>Embryophyta</taxon>
        <taxon>Tracheophyta</taxon>
        <taxon>Spermatophyta</taxon>
        <taxon>Magnoliopsida</taxon>
        <taxon>eudicotyledons</taxon>
        <taxon>Gunneridae</taxon>
        <taxon>Pentapetalae</taxon>
        <taxon>asterids</taxon>
        <taxon>lamiids</taxon>
        <taxon>Gentianales</taxon>
        <taxon>Apocynaceae</taxon>
        <taxon>Rauvolfioideae</taxon>
        <taxon>Vinceae</taxon>
        <taxon>Catharanthinae</taxon>
        <taxon>Catharanthus</taxon>
    </lineage>
</organism>
<name>A0ACC0CGH4_CATRO</name>
<evidence type="ECO:0000313" key="2">
    <source>
        <dbReference type="Proteomes" id="UP001060085"/>
    </source>
</evidence>